<accession>A0A0L0S636</accession>
<name>A0A0L0S636_ALLM3</name>
<keyword evidence="2" id="KW-1133">Transmembrane helix</keyword>
<dbReference type="OrthoDB" id="5591249at2759"/>
<feature type="compositionally biased region" description="Low complexity" evidence="1">
    <location>
        <begin position="47"/>
        <end position="63"/>
    </location>
</feature>
<organism evidence="3 4">
    <name type="scientific">Allomyces macrogynus (strain ATCC 38327)</name>
    <name type="common">Allomyces javanicus var. macrogynus</name>
    <dbReference type="NCBI Taxonomy" id="578462"/>
    <lineage>
        <taxon>Eukaryota</taxon>
        <taxon>Fungi</taxon>
        <taxon>Fungi incertae sedis</taxon>
        <taxon>Blastocladiomycota</taxon>
        <taxon>Blastocladiomycetes</taxon>
        <taxon>Blastocladiales</taxon>
        <taxon>Blastocladiaceae</taxon>
        <taxon>Allomyces</taxon>
    </lineage>
</organism>
<feature type="compositionally biased region" description="Low complexity" evidence="1">
    <location>
        <begin position="170"/>
        <end position="184"/>
    </location>
</feature>
<dbReference type="AlphaFoldDB" id="A0A0L0S636"/>
<dbReference type="GO" id="GO:0030041">
    <property type="term" value="P:actin filament polymerization"/>
    <property type="evidence" value="ECO:0007669"/>
    <property type="project" value="TreeGrafter"/>
</dbReference>
<reference evidence="3 4" key="1">
    <citation type="submission" date="2009-11" db="EMBL/GenBank/DDBJ databases">
        <title>Annotation of Allomyces macrogynus ATCC 38327.</title>
        <authorList>
            <consortium name="The Broad Institute Genome Sequencing Platform"/>
            <person name="Russ C."/>
            <person name="Cuomo C."/>
            <person name="Burger G."/>
            <person name="Gray M.W."/>
            <person name="Holland P.W.H."/>
            <person name="King N."/>
            <person name="Lang F.B.F."/>
            <person name="Roger A.J."/>
            <person name="Ruiz-Trillo I."/>
            <person name="Young S.K."/>
            <person name="Zeng Q."/>
            <person name="Gargeya S."/>
            <person name="Fitzgerald M."/>
            <person name="Haas B."/>
            <person name="Abouelleil A."/>
            <person name="Alvarado L."/>
            <person name="Arachchi H.M."/>
            <person name="Berlin A."/>
            <person name="Chapman S.B."/>
            <person name="Gearin G."/>
            <person name="Goldberg J."/>
            <person name="Griggs A."/>
            <person name="Gujja S."/>
            <person name="Hansen M."/>
            <person name="Heiman D."/>
            <person name="Howarth C."/>
            <person name="Larimer J."/>
            <person name="Lui A."/>
            <person name="MacDonald P.J.P."/>
            <person name="McCowen C."/>
            <person name="Montmayeur A."/>
            <person name="Murphy C."/>
            <person name="Neiman D."/>
            <person name="Pearson M."/>
            <person name="Priest M."/>
            <person name="Roberts A."/>
            <person name="Saif S."/>
            <person name="Shea T."/>
            <person name="Sisk P."/>
            <person name="Stolte C."/>
            <person name="Sykes S."/>
            <person name="Wortman J."/>
            <person name="Nusbaum C."/>
            <person name="Birren B."/>
        </authorList>
    </citation>
    <scope>NUCLEOTIDE SEQUENCE [LARGE SCALE GENOMIC DNA]</scope>
    <source>
        <strain evidence="3 4">ATCC 38327</strain>
    </source>
</reference>
<feature type="compositionally biased region" description="Basic and acidic residues" evidence="1">
    <location>
        <begin position="851"/>
        <end position="869"/>
    </location>
</feature>
<feature type="compositionally biased region" description="Polar residues" evidence="1">
    <location>
        <begin position="19"/>
        <end position="29"/>
    </location>
</feature>
<evidence type="ECO:0000256" key="2">
    <source>
        <dbReference type="SAM" id="Phobius"/>
    </source>
</evidence>
<feature type="region of interest" description="Disordered" evidence="1">
    <location>
        <begin position="281"/>
        <end position="342"/>
    </location>
</feature>
<proteinExistence type="predicted"/>
<protein>
    <submittedName>
        <fullName evidence="3">Uncharacterized protein</fullName>
    </submittedName>
</protein>
<dbReference type="GO" id="GO:0005884">
    <property type="term" value="C:actin filament"/>
    <property type="evidence" value="ECO:0007669"/>
    <property type="project" value="TreeGrafter"/>
</dbReference>
<feature type="region of interest" description="Disordered" evidence="1">
    <location>
        <begin position="41"/>
        <end position="78"/>
    </location>
</feature>
<feature type="region of interest" description="Disordered" evidence="1">
    <location>
        <begin position="1"/>
        <end position="29"/>
    </location>
</feature>
<keyword evidence="2" id="KW-0472">Membrane</keyword>
<dbReference type="PANTHER" id="PTHR45691:SF6">
    <property type="entry name" value="PROTEIN DIAPHANOUS"/>
    <property type="match status" value="1"/>
</dbReference>
<feature type="region of interest" description="Disordered" evidence="1">
    <location>
        <begin position="364"/>
        <end position="459"/>
    </location>
</feature>
<feature type="compositionally biased region" description="Low complexity" evidence="1">
    <location>
        <begin position="300"/>
        <end position="317"/>
    </location>
</feature>
<feature type="compositionally biased region" description="Gly residues" evidence="1">
    <location>
        <begin position="826"/>
        <end position="837"/>
    </location>
</feature>
<feature type="region of interest" description="Disordered" evidence="1">
    <location>
        <begin position="170"/>
        <end position="191"/>
    </location>
</feature>
<dbReference type="VEuPathDB" id="FungiDB:AMAG_04757"/>
<evidence type="ECO:0000313" key="4">
    <source>
        <dbReference type="Proteomes" id="UP000054350"/>
    </source>
</evidence>
<sequence length="869" mass="90539">MLPWRIDDFSSSDDDDNAANRQLSSDNTAALLTPFAARSTGASDRFAPASSTSDSTPTTASAPAPIPVPATAPTNGTDADALTRALDRAVPDAAAIALSHRLTAELARLHAHPAASAPAHVRRTTATYGSATPPLVRTASSTAALPLAASTDSSRMRRGTSTWSSQVLLASNSSGTSTPASATAIDSPTPVRRRAGAQFTVEEDEGVAEDLAMLLPTAPLLPAPPPPPPPGVSITTADRSRQVKAYLEDRYAAVALSLAPLDPGDPRPTPGYNPLRALRRRRRASGPQPPIRQHHRKNVSVSTVTASLLSSESEAGGDVLPLSGSGTAPVPPPPPPQPVFPFGRKKRFCEWEVDNLELARDVAEMRAPPPPPPPPLPPPELPPRESAVSTPDSARRDRRGSSSIELLSAGGSSHISPATGSAGAAPPPDVPVRPTLDTGLAAPHVEPTKDSGGPSGAKGLVASLLRASPSQIKLHRPSTSDKRTSLLLPSASQNRGVALAPPSSPLLGAVASPNDPPTAPLLSPTRTDLPPVIVPDGSESQTLAKRVSFFGLAGNAVPLLDEDDDDKWTPVTPAQVRAWRTKLQAASLVPPRCTIAVRDAQRRSASLAASISATTVSAQTMAEAAKRMAVQAAERRAIDVFPGDEEPRDTVGPVPPGETAARLQQSAKALDEVEAHLQSLRARQVAAVEADAEAYAGAMEDLQWELSSKYLQTIKRLDDGAHGRFHAHRDEALELFYTLLAYLLALLSLALWTILLAIRGVRKVASVIASAARWVMRRPRTTPAPSAPTLSPSSSRWGFDPASMAAALARASEALLNHDETADSPAGGGVGAGGGGAVASPAAGWDPFSVRADRPGVRPRMREGCARGA</sequence>
<evidence type="ECO:0000256" key="1">
    <source>
        <dbReference type="SAM" id="MobiDB-lite"/>
    </source>
</evidence>
<reference evidence="4" key="2">
    <citation type="submission" date="2009-11" db="EMBL/GenBank/DDBJ databases">
        <title>The Genome Sequence of Allomyces macrogynus strain ATCC 38327.</title>
        <authorList>
            <consortium name="The Broad Institute Genome Sequencing Platform"/>
            <person name="Russ C."/>
            <person name="Cuomo C."/>
            <person name="Shea T."/>
            <person name="Young S.K."/>
            <person name="Zeng Q."/>
            <person name="Koehrsen M."/>
            <person name="Haas B."/>
            <person name="Borodovsky M."/>
            <person name="Guigo R."/>
            <person name="Alvarado L."/>
            <person name="Berlin A."/>
            <person name="Borenstein D."/>
            <person name="Chen Z."/>
            <person name="Engels R."/>
            <person name="Freedman E."/>
            <person name="Gellesch M."/>
            <person name="Goldberg J."/>
            <person name="Griggs A."/>
            <person name="Gujja S."/>
            <person name="Heiman D."/>
            <person name="Hepburn T."/>
            <person name="Howarth C."/>
            <person name="Jen D."/>
            <person name="Larson L."/>
            <person name="Lewis B."/>
            <person name="Mehta T."/>
            <person name="Park D."/>
            <person name="Pearson M."/>
            <person name="Roberts A."/>
            <person name="Saif S."/>
            <person name="Shenoy N."/>
            <person name="Sisk P."/>
            <person name="Stolte C."/>
            <person name="Sykes S."/>
            <person name="Walk T."/>
            <person name="White J."/>
            <person name="Yandava C."/>
            <person name="Burger G."/>
            <person name="Gray M.W."/>
            <person name="Holland P.W.H."/>
            <person name="King N."/>
            <person name="Lang F.B.F."/>
            <person name="Roger A.J."/>
            <person name="Ruiz-Trillo I."/>
            <person name="Lander E."/>
            <person name="Nusbaum C."/>
        </authorList>
    </citation>
    <scope>NUCLEOTIDE SEQUENCE [LARGE SCALE GENOMIC DNA]</scope>
    <source>
        <strain evidence="4">ATCC 38327</strain>
    </source>
</reference>
<keyword evidence="4" id="KW-1185">Reference proteome</keyword>
<keyword evidence="2" id="KW-0812">Transmembrane</keyword>
<dbReference type="Proteomes" id="UP000054350">
    <property type="component" value="Unassembled WGS sequence"/>
</dbReference>
<gene>
    <name evidence="3" type="ORF">AMAG_04757</name>
</gene>
<dbReference type="EMBL" id="GG745332">
    <property type="protein sequence ID" value="KNE57915.1"/>
    <property type="molecule type" value="Genomic_DNA"/>
</dbReference>
<feature type="region of interest" description="Disordered" evidence="1">
    <location>
        <begin position="819"/>
        <end position="869"/>
    </location>
</feature>
<feature type="transmembrane region" description="Helical" evidence="2">
    <location>
        <begin position="735"/>
        <end position="758"/>
    </location>
</feature>
<dbReference type="InterPro" id="IPR051412">
    <property type="entry name" value="Formin_Homology_Diaphanous_sf"/>
</dbReference>
<feature type="compositionally biased region" description="Pro residues" evidence="1">
    <location>
        <begin position="329"/>
        <end position="339"/>
    </location>
</feature>
<feature type="compositionally biased region" description="Pro residues" evidence="1">
    <location>
        <begin position="367"/>
        <end position="381"/>
    </location>
</feature>
<evidence type="ECO:0000313" key="3">
    <source>
        <dbReference type="EMBL" id="KNE57915.1"/>
    </source>
</evidence>
<dbReference type="PANTHER" id="PTHR45691">
    <property type="entry name" value="PROTEIN DIAPHANOUS"/>
    <property type="match status" value="1"/>
</dbReference>